<evidence type="ECO:0000313" key="4">
    <source>
        <dbReference type="Proteomes" id="UP000177528"/>
    </source>
</evidence>
<reference evidence="3 4" key="1">
    <citation type="journal article" date="2016" name="Nat. Commun.">
        <title>Thousands of microbial genomes shed light on interconnected biogeochemical processes in an aquifer system.</title>
        <authorList>
            <person name="Anantharaman K."/>
            <person name="Brown C.T."/>
            <person name="Hug L.A."/>
            <person name="Sharon I."/>
            <person name="Castelle C.J."/>
            <person name="Probst A.J."/>
            <person name="Thomas B.C."/>
            <person name="Singh A."/>
            <person name="Wilkins M.J."/>
            <person name="Karaoz U."/>
            <person name="Brodie E.L."/>
            <person name="Williams K.H."/>
            <person name="Hubbard S.S."/>
            <person name="Banfield J.F."/>
        </authorList>
    </citation>
    <scope>NUCLEOTIDE SEQUENCE [LARGE SCALE GENOMIC DNA]</scope>
</reference>
<dbReference type="InterPro" id="IPR028565">
    <property type="entry name" value="MHD"/>
</dbReference>
<proteinExistence type="predicted"/>
<dbReference type="AlphaFoldDB" id="A0A1G1X0V5"/>
<keyword evidence="1" id="KW-1133">Transmembrane helix</keyword>
<accession>A0A1G1X0V5</accession>
<dbReference type="InterPro" id="IPR001434">
    <property type="entry name" value="OmcB-like_DUF11"/>
</dbReference>
<feature type="domain" description="MHD" evidence="2">
    <location>
        <begin position="359"/>
        <end position="651"/>
    </location>
</feature>
<keyword evidence="1" id="KW-0472">Membrane</keyword>
<gene>
    <name evidence="3" type="ORF">A3D99_03795</name>
</gene>
<dbReference type="EMBL" id="MHHR01000028">
    <property type="protein sequence ID" value="OGY33642.1"/>
    <property type="molecule type" value="Genomic_DNA"/>
</dbReference>
<comment type="caution">
    <text evidence="3">The sequence shown here is derived from an EMBL/GenBank/DDBJ whole genome shotgun (WGS) entry which is preliminary data.</text>
</comment>
<dbReference type="Proteomes" id="UP000177528">
    <property type="component" value="Unassembled WGS sequence"/>
</dbReference>
<evidence type="ECO:0000256" key="1">
    <source>
        <dbReference type="SAM" id="Phobius"/>
    </source>
</evidence>
<organism evidence="3 4">
    <name type="scientific">Candidatus Andersenbacteria bacterium RIFCSPHIGHO2_12_FULL_45_11</name>
    <dbReference type="NCBI Taxonomy" id="1797281"/>
    <lineage>
        <taxon>Bacteria</taxon>
        <taxon>Candidatus Anderseniibacteriota</taxon>
    </lineage>
</organism>
<sequence length="651" mass="70103">MAEDEIKKIEEDGISMLTRDLYARDESDEMKKRTKDLLTPKQPIVRPEAIASKKPGLINIMDARARRRRAIILWGCVALGALLIFGGGVWLTLWYRSTNQVNATHINLAINSPAHLTAGCVIQYSVAVQNTSNVDWTAADVLFTPPTGFVFQESTPVGQVSQQNISASLGSLAANETKTFSVSGRLIGEEGETALARAEVSISPINYQKERITASQTATTIIGALPLDISIEAAKSAAVGERIAAIIHVRNLSDIPIEGAALKLSPPAGMQLAVEDSGFSPDFSVIDSFWKLPTLKPLDEIVRYSVLYVNGASGDRRELGISIIQQQKDRVFTLRDISHVVAVTSSQLTVGQTFNKDVSSKLIVAAGQRIDGAVQYKNTGSTGLTDAIVKVKFEGTGLDPATIKLTSGAYDPTTSTITWTAASLPALKNVLPGSGGEIPYSFTILPYDKFPLQPNGKNQQLIATASLDSPDLPTPTGQARQVISDRFLLPVQTGILLGVDAFYDDGRLGITSTGPLPPKVGEQTTYTLRTRIGSTLNDVESMKIVIVLPDGVAYTNKMYKTIGEADFNDRTNTMTWTMPLMEGLTGRATPPQELDMQIAITPGENVRGQEVRLMQSIKATGTDSFTDGVVEATITEYPTTRGASQLNGEVE</sequence>
<dbReference type="PROSITE" id="PS51072">
    <property type="entry name" value="MHD"/>
    <property type="match status" value="1"/>
</dbReference>
<evidence type="ECO:0000259" key="2">
    <source>
        <dbReference type="PROSITE" id="PS51072"/>
    </source>
</evidence>
<dbReference type="Pfam" id="PF01345">
    <property type="entry name" value="DUF11"/>
    <property type="match status" value="1"/>
</dbReference>
<name>A0A1G1X0V5_9BACT</name>
<evidence type="ECO:0000313" key="3">
    <source>
        <dbReference type="EMBL" id="OGY33642.1"/>
    </source>
</evidence>
<protein>
    <recommendedName>
        <fullName evidence="2">MHD domain-containing protein</fullName>
    </recommendedName>
</protein>
<keyword evidence="1" id="KW-0812">Transmembrane</keyword>
<feature type="transmembrane region" description="Helical" evidence="1">
    <location>
        <begin position="71"/>
        <end position="95"/>
    </location>
</feature>